<dbReference type="InterPro" id="IPR036490">
    <property type="entry name" value="ThsB_TIR-like_sf"/>
</dbReference>
<dbReference type="RefSeq" id="WP_248341539.1">
    <property type="nucleotide sequence ID" value="NZ_AP025592.1"/>
</dbReference>
<keyword evidence="2" id="KW-1185">Reference proteome</keyword>
<dbReference type="Proteomes" id="UP001162734">
    <property type="component" value="Chromosome"/>
</dbReference>
<organism evidence="1 2">
    <name type="scientific">Anaeromyxobacter paludicola</name>
    <dbReference type="NCBI Taxonomy" id="2918171"/>
    <lineage>
        <taxon>Bacteria</taxon>
        <taxon>Pseudomonadati</taxon>
        <taxon>Myxococcota</taxon>
        <taxon>Myxococcia</taxon>
        <taxon>Myxococcales</taxon>
        <taxon>Cystobacterineae</taxon>
        <taxon>Anaeromyxobacteraceae</taxon>
        <taxon>Anaeromyxobacter</taxon>
    </lineage>
</organism>
<gene>
    <name evidence="1" type="ORF">AMPC_25060</name>
</gene>
<evidence type="ECO:0000313" key="2">
    <source>
        <dbReference type="Proteomes" id="UP001162734"/>
    </source>
</evidence>
<dbReference type="Gene3D" id="3.40.50.9200">
    <property type="entry name" value="Hypothetical protein MTH538"/>
    <property type="match status" value="1"/>
</dbReference>
<protein>
    <submittedName>
        <fullName evidence="1">Uncharacterized protein</fullName>
    </submittedName>
</protein>
<accession>A0ABM7XC01</accession>
<evidence type="ECO:0000313" key="1">
    <source>
        <dbReference type="EMBL" id="BDG09393.1"/>
    </source>
</evidence>
<proteinExistence type="predicted"/>
<name>A0ABM7XC01_9BACT</name>
<dbReference type="EMBL" id="AP025592">
    <property type="protein sequence ID" value="BDG09393.1"/>
    <property type="molecule type" value="Genomic_DNA"/>
</dbReference>
<sequence length="126" mass="13477">MTPRDLTYKLYIGRSGGGDAARARLLALLQARPGFRFLDLSLAPEASAAEVRRRMRAADAVLLLLAKDAGEERELALARALGRPVIGVSPAGERAAPPAVRRLADEVVGMDAELVVDSIRQYALPS</sequence>
<reference evidence="2" key="1">
    <citation type="journal article" date="2022" name="Int. J. Syst. Evol. Microbiol.">
        <title>Anaeromyxobacter oryzae sp. nov., Anaeromyxobacter diazotrophicus sp. nov. and Anaeromyxobacter paludicola sp. nov., isolated from paddy soils.</title>
        <authorList>
            <person name="Itoh H."/>
            <person name="Xu Z."/>
            <person name="Mise K."/>
            <person name="Masuda Y."/>
            <person name="Ushijima N."/>
            <person name="Hayakawa C."/>
            <person name="Shiratori Y."/>
            <person name="Senoo K."/>
        </authorList>
    </citation>
    <scope>NUCLEOTIDE SEQUENCE [LARGE SCALE GENOMIC DNA]</scope>
    <source>
        <strain evidence="2">Red630</strain>
    </source>
</reference>
<dbReference type="SUPFAM" id="SSF52206">
    <property type="entry name" value="Hypothetical protein MTH538"/>
    <property type="match status" value="1"/>
</dbReference>